<evidence type="ECO:0000256" key="1">
    <source>
        <dbReference type="ARBA" id="ARBA00004141"/>
    </source>
</evidence>
<dbReference type="GO" id="GO:0000329">
    <property type="term" value="C:fungal-type vacuole membrane"/>
    <property type="evidence" value="ECO:0007669"/>
    <property type="project" value="TreeGrafter"/>
</dbReference>
<evidence type="ECO:0000256" key="5">
    <source>
        <dbReference type="SAM" id="Phobius"/>
    </source>
</evidence>
<dbReference type="Pfam" id="PF07690">
    <property type="entry name" value="MFS_1"/>
    <property type="match status" value="2"/>
</dbReference>
<dbReference type="OrthoDB" id="6770063at2759"/>
<feature type="domain" description="Major facilitator superfamily (MFS) profile" evidence="6">
    <location>
        <begin position="29"/>
        <end position="450"/>
    </location>
</feature>
<dbReference type="SUPFAM" id="SSF103473">
    <property type="entry name" value="MFS general substrate transporter"/>
    <property type="match status" value="1"/>
</dbReference>
<dbReference type="AlphaFoldDB" id="A0A0F4Z4T9"/>
<dbReference type="EMBL" id="LASV01000018">
    <property type="protein sequence ID" value="KKA25532.1"/>
    <property type="molecule type" value="Genomic_DNA"/>
</dbReference>
<feature type="transmembrane region" description="Helical" evidence="5">
    <location>
        <begin position="352"/>
        <end position="371"/>
    </location>
</feature>
<evidence type="ECO:0000256" key="3">
    <source>
        <dbReference type="ARBA" id="ARBA00022989"/>
    </source>
</evidence>
<name>A0A0F4Z4T9_RASE3</name>
<evidence type="ECO:0000313" key="8">
    <source>
        <dbReference type="Proteomes" id="UP000053958"/>
    </source>
</evidence>
<feature type="transmembrane region" description="Helical" evidence="5">
    <location>
        <begin position="94"/>
        <end position="113"/>
    </location>
</feature>
<dbReference type="PANTHER" id="PTHR23501">
    <property type="entry name" value="MAJOR FACILITATOR SUPERFAMILY"/>
    <property type="match status" value="1"/>
</dbReference>
<evidence type="ECO:0000256" key="4">
    <source>
        <dbReference type="ARBA" id="ARBA00023136"/>
    </source>
</evidence>
<dbReference type="Proteomes" id="UP000053958">
    <property type="component" value="Unassembled WGS sequence"/>
</dbReference>
<evidence type="ECO:0000256" key="2">
    <source>
        <dbReference type="ARBA" id="ARBA00022692"/>
    </source>
</evidence>
<feature type="transmembrane region" description="Helical" evidence="5">
    <location>
        <begin position="317"/>
        <end position="340"/>
    </location>
</feature>
<sequence length="450" mass="48459">MAADDIDQRLCEEQPLLQPWKPPKGFIWIQVAIFANVFLAGFDGTITASTYALISSEFNAANTASWLTTSYLITSTAFQPLYGRFSDIFGRRPCFFTCTVSFLIGCLGCALARDVLLLNVMRALTGIGGGGLMTMGTSLSFLYFLSFVNSATILATIINSDIIPFRHRGMYQAAQNGLHGFGSICGASLGGVIADSVGWRWCFLLQVPISVFALVVGYFVIQLPGHADHADSRGLRGVWQQVDLSGALLLVLGLSIQLVGLSLGGNELPWDNVWVITSLVASVVLLSLFVVVEAFTSAVPVIPLRMLRGVLPVCTQIANVCVGMAAYAYLFMLPLFFQVVLLDSASKAGARLVIPSLATPVGGLIAGIVMSRWGKLAYLVRAGAFLMFLGNLLVMLLRFHDASWKYFVFVFPANLGQGIVYPGILFSFLAAFDHAGVHEPPVSAKDTLTS</sequence>
<feature type="transmembrane region" description="Helical" evidence="5">
    <location>
        <begin position="273"/>
        <end position="296"/>
    </location>
</feature>
<reference evidence="7 8" key="1">
    <citation type="submission" date="2015-04" db="EMBL/GenBank/DDBJ databases">
        <authorList>
            <person name="Heijne W.H."/>
            <person name="Fedorova N.D."/>
            <person name="Nierman W.C."/>
            <person name="Vollebregt A.W."/>
            <person name="Zhao Z."/>
            <person name="Wu L."/>
            <person name="Kumar M."/>
            <person name="Stam H."/>
            <person name="van den Berg M.A."/>
            <person name="Pel H.J."/>
        </authorList>
    </citation>
    <scope>NUCLEOTIDE SEQUENCE [LARGE SCALE GENOMIC DNA]</scope>
    <source>
        <strain evidence="7 8">CBS 393.64</strain>
    </source>
</reference>
<evidence type="ECO:0000313" key="7">
    <source>
        <dbReference type="EMBL" id="KKA25532.1"/>
    </source>
</evidence>
<feature type="transmembrane region" description="Helical" evidence="5">
    <location>
        <begin position="406"/>
        <end position="432"/>
    </location>
</feature>
<dbReference type="InterPro" id="IPR036259">
    <property type="entry name" value="MFS_trans_sf"/>
</dbReference>
<gene>
    <name evidence="7" type="ORF">T310_0412</name>
</gene>
<dbReference type="PANTHER" id="PTHR23501:SF81">
    <property type="entry name" value="VACUOLAR BASIC AMINO ACID TRANSPORTER 2"/>
    <property type="match status" value="1"/>
</dbReference>
<keyword evidence="3 5" id="KW-1133">Transmembrane helix</keyword>
<comment type="caution">
    <text evidence="7">The sequence shown here is derived from an EMBL/GenBank/DDBJ whole genome shotgun (WGS) entry which is preliminary data.</text>
</comment>
<keyword evidence="4 5" id="KW-0472">Membrane</keyword>
<accession>A0A0F4Z4T9</accession>
<dbReference type="Gene3D" id="1.20.1720.10">
    <property type="entry name" value="Multidrug resistance protein D"/>
    <property type="match status" value="1"/>
</dbReference>
<evidence type="ECO:0000259" key="6">
    <source>
        <dbReference type="PROSITE" id="PS50850"/>
    </source>
</evidence>
<feature type="transmembrane region" description="Helical" evidence="5">
    <location>
        <begin position="242"/>
        <end position="261"/>
    </location>
</feature>
<keyword evidence="8" id="KW-1185">Reference proteome</keyword>
<comment type="subcellular location">
    <subcellularLocation>
        <location evidence="1">Membrane</location>
        <topology evidence="1">Multi-pass membrane protein</topology>
    </subcellularLocation>
</comment>
<dbReference type="GO" id="GO:0015174">
    <property type="term" value="F:basic amino acid transmembrane transporter activity"/>
    <property type="evidence" value="ECO:0007669"/>
    <property type="project" value="TreeGrafter"/>
</dbReference>
<dbReference type="GeneID" id="25312466"/>
<feature type="transmembrane region" description="Helical" evidence="5">
    <location>
        <begin position="203"/>
        <end position="221"/>
    </location>
</feature>
<dbReference type="PROSITE" id="PS50850">
    <property type="entry name" value="MFS"/>
    <property type="match status" value="1"/>
</dbReference>
<protein>
    <recommendedName>
        <fullName evidence="6">Major facilitator superfamily (MFS) profile domain-containing protein</fullName>
    </recommendedName>
</protein>
<feature type="transmembrane region" description="Helical" evidence="5">
    <location>
        <begin position="133"/>
        <end position="158"/>
    </location>
</feature>
<keyword evidence="2 5" id="KW-0812">Transmembrane</keyword>
<dbReference type="Gene3D" id="1.20.1250.20">
    <property type="entry name" value="MFS general substrate transporter like domains"/>
    <property type="match status" value="1"/>
</dbReference>
<proteinExistence type="predicted"/>
<organism evidence="7 8">
    <name type="scientific">Rasamsonia emersonii (strain ATCC 16479 / CBS 393.64 / IMI 116815)</name>
    <dbReference type="NCBI Taxonomy" id="1408163"/>
    <lineage>
        <taxon>Eukaryota</taxon>
        <taxon>Fungi</taxon>
        <taxon>Dikarya</taxon>
        <taxon>Ascomycota</taxon>
        <taxon>Pezizomycotina</taxon>
        <taxon>Eurotiomycetes</taxon>
        <taxon>Eurotiomycetidae</taxon>
        <taxon>Eurotiales</taxon>
        <taxon>Trichocomaceae</taxon>
        <taxon>Rasamsonia</taxon>
    </lineage>
</organism>
<feature type="transmembrane region" description="Helical" evidence="5">
    <location>
        <begin position="178"/>
        <end position="197"/>
    </location>
</feature>
<feature type="transmembrane region" description="Helical" evidence="5">
    <location>
        <begin position="378"/>
        <end position="400"/>
    </location>
</feature>
<feature type="transmembrane region" description="Helical" evidence="5">
    <location>
        <begin position="26"/>
        <end position="52"/>
    </location>
</feature>
<dbReference type="RefSeq" id="XP_013332144.1">
    <property type="nucleotide sequence ID" value="XM_013476690.1"/>
</dbReference>
<dbReference type="InterPro" id="IPR011701">
    <property type="entry name" value="MFS"/>
</dbReference>
<dbReference type="InterPro" id="IPR020846">
    <property type="entry name" value="MFS_dom"/>
</dbReference>